<feature type="region of interest" description="Disordered" evidence="1">
    <location>
        <begin position="1"/>
        <end position="28"/>
    </location>
</feature>
<keyword evidence="3" id="KW-1185">Reference proteome</keyword>
<dbReference type="PANTHER" id="PTHR34539">
    <property type="entry name" value="T6J4.11 PROTEIN"/>
    <property type="match status" value="1"/>
</dbReference>
<dbReference type="PANTHER" id="PTHR34539:SF19">
    <property type="entry name" value="T6J4.11 PROTEIN"/>
    <property type="match status" value="1"/>
</dbReference>
<protein>
    <submittedName>
        <fullName evidence="2">Uncharacterized protein</fullName>
    </submittedName>
</protein>
<gene>
    <name evidence="2" type="ORF">ACJIZ3_020112</name>
</gene>
<accession>A0ABD3SII7</accession>
<feature type="compositionally biased region" description="Basic and acidic residues" evidence="1">
    <location>
        <begin position="1"/>
        <end position="15"/>
    </location>
</feature>
<evidence type="ECO:0000313" key="2">
    <source>
        <dbReference type="EMBL" id="KAL3824083.1"/>
    </source>
</evidence>
<reference evidence="2 3" key="1">
    <citation type="submission" date="2024-12" db="EMBL/GenBank/DDBJ databases">
        <title>The unique morphological basis and parallel evolutionary history of personate flowers in Penstemon.</title>
        <authorList>
            <person name="Depatie T.H."/>
            <person name="Wessinger C.A."/>
        </authorList>
    </citation>
    <scope>NUCLEOTIDE SEQUENCE [LARGE SCALE GENOMIC DNA]</scope>
    <source>
        <strain evidence="2">WTNN_2</strain>
        <tissue evidence="2">Leaf</tissue>
    </source>
</reference>
<dbReference type="EMBL" id="JBJXBP010000006">
    <property type="protein sequence ID" value="KAL3824083.1"/>
    <property type="molecule type" value="Genomic_DNA"/>
</dbReference>
<organism evidence="2 3">
    <name type="scientific">Penstemon smallii</name>
    <dbReference type="NCBI Taxonomy" id="265156"/>
    <lineage>
        <taxon>Eukaryota</taxon>
        <taxon>Viridiplantae</taxon>
        <taxon>Streptophyta</taxon>
        <taxon>Embryophyta</taxon>
        <taxon>Tracheophyta</taxon>
        <taxon>Spermatophyta</taxon>
        <taxon>Magnoliopsida</taxon>
        <taxon>eudicotyledons</taxon>
        <taxon>Gunneridae</taxon>
        <taxon>Pentapetalae</taxon>
        <taxon>asterids</taxon>
        <taxon>lamiids</taxon>
        <taxon>Lamiales</taxon>
        <taxon>Plantaginaceae</taxon>
        <taxon>Cheloneae</taxon>
        <taxon>Penstemon</taxon>
    </lineage>
</organism>
<sequence>MEELKVNNKRVRDNSEEPDSEVDSPEVKRLRENLLNSFDDDTEFCTTSRDLDSFMKIFEEEITPSTEVVDLTLKSGPDLGYLLEASDDELGLPPTNELDRVQSDSAELGCELWEIPSYVSFGFGYGETDNHEGWNGELVSVDGLFDYSDLGFGSGDLAWRLPAQ</sequence>
<evidence type="ECO:0000256" key="1">
    <source>
        <dbReference type="SAM" id="MobiDB-lite"/>
    </source>
</evidence>
<dbReference type="AlphaFoldDB" id="A0ABD3SII7"/>
<name>A0ABD3SII7_9LAMI</name>
<proteinExistence type="predicted"/>
<comment type="caution">
    <text evidence="2">The sequence shown here is derived from an EMBL/GenBank/DDBJ whole genome shotgun (WGS) entry which is preliminary data.</text>
</comment>
<evidence type="ECO:0000313" key="3">
    <source>
        <dbReference type="Proteomes" id="UP001634393"/>
    </source>
</evidence>
<dbReference type="Proteomes" id="UP001634393">
    <property type="component" value="Unassembled WGS sequence"/>
</dbReference>